<keyword evidence="12" id="KW-1185">Reference proteome</keyword>
<dbReference type="InterPro" id="IPR012337">
    <property type="entry name" value="RNaseH-like_sf"/>
</dbReference>
<dbReference type="PROSITE" id="PS50994">
    <property type="entry name" value="INTEGRASE"/>
    <property type="match status" value="1"/>
</dbReference>
<dbReference type="SUPFAM" id="SSF56672">
    <property type="entry name" value="DNA/RNA polymerases"/>
    <property type="match status" value="1"/>
</dbReference>
<evidence type="ECO:0000256" key="4">
    <source>
        <dbReference type="ARBA" id="ARBA00022722"/>
    </source>
</evidence>
<evidence type="ECO:0000313" key="12">
    <source>
        <dbReference type="Proteomes" id="UP000069940"/>
    </source>
</evidence>
<dbReference type="CDD" id="cd09274">
    <property type="entry name" value="RNase_HI_RT_Ty3"/>
    <property type="match status" value="1"/>
</dbReference>
<keyword evidence="6" id="KW-0378">Hydrolase</keyword>
<dbReference type="Gene3D" id="1.10.340.70">
    <property type="match status" value="1"/>
</dbReference>
<keyword evidence="4" id="KW-0540">Nuclease</keyword>
<feature type="region of interest" description="Disordered" evidence="8">
    <location>
        <begin position="816"/>
        <end position="856"/>
    </location>
</feature>
<dbReference type="CDD" id="cd01647">
    <property type="entry name" value="RT_LTR"/>
    <property type="match status" value="1"/>
</dbReference>
<dbReference type="Pfam" id="PF17917">
    <property type="entry name" value="RT_RNaseH"/>
    <property type="match status" value="1"/>
</dbReference>
<dbReference type="SUPFAM" id="SSF53098">
    <property type="entry name" value="Ribonuclease H-like"/>
    <property type="match status" value="1"/>
</dbReference>
<evidence type="ECO:0000256" key="5">
    <source>
        <dbReference type="ARBA" id="ARBA00022759"/>
    </source>
</evidence>
<accession>A0ABM1ZXR4</accession>
<keyword evidence="5" id="KW-0255">Endonuclease</keyword>
<proteinExistence type="predicted"/>
<dbReference type="Proteomes" id="UP000069940">
    <property type="component" value="Unassembled WGS sequence"/>
</dbReference>
<feature type="compositionally biased region" description="Polar residues" evidence="8">
    <location>
        <begin position="914"/>
        <end position="925"/>
    </location>
</feature>
<evidence type="ECO:0000259" key="10">
    <source>
        <dbReference type="PROSITE" id="PS50994"/>
    </source>
</evidence>
<organism evidence="11 12">
    <name type="scientific">Aedes albopictus</name>
    <name type="common">Asian tiger mosquito</name>
    <name type="synonym">Stegomyia albopicta</name>
    <dbReference type="NCBI Taxonomy" id="7160"/>
    <lineage>
        <taxon>Eukaryota</taxon>
        <taxon>Metazoa</taxon>
        <taxon>Ecdysozoa</taxon>
        <taxon>Arthropoda</taxon>
        <taxon>Hexapoda</taxon>
        <taxon>Insecta</taxon>
        <taxon>Pterygota</taxon>
        <taxon>Neoptera</taxon>
        <taxon>Endopterygota</taxon>
        <taxon>Diptera</taxon>
        <taxon>Nematocera</taxon>
        <taxon>Culicoidea</taxon>
        <taxon>Culicidae</taxon>
        <taxon>Culicinae</taxon>
        <taxon>Aedini</taxon>
        <taxon>Aedes</taxon>
        <taxon>Stegomyia</taxon>
    </lineage>
</organism>
<dbReference type="InterPro" id="IPR050951">
    <property type="entry name" value="Retrovirus_Pol_polyprotein"/>
</dbReference>
<feature type="domain" description="Integrase catalytic" evidence="10">
    <location>
        <begin position="651"/>
        <end position="804"/>
    </location>
</feature>
<feature type="compositionally biased region" description="Basic and acidic residues" evidence="8">
    <location>
        <begin position="824"/>
        <end position="855"/>
    </location>
</feature>
<dbReference type="Gene3D" id="3.30.420.10">
    <property type="entry name" value="Ribonuclease H-like superfamily/Ribonuclease H"/>
    <property type="match status" value="1"/>
</dbReference>
<feature type="compositionally biased region" description="Basic and acidic residues" evidence="8">
    <location>
        <begin position="946"/>
        <end position="965"/>
    </location>
</feature>
<evidence type="ECO:0000313" key="11">
    <source>
        <dbReference type="EnsemblMetazoa" id="AALFPA23_022612.P33553"/>
    </source>
</evidence>
<keyword evidence="2" id="KW-0808">Transferase</keyword>
<dbReference type="Pfam" id="PF17921">
    <property type="entry name" value="Integrase_H2C2"/>
    <property type="match status" value="1"/>
</dbReference>
<reference evidence="11" key="2">
    <citation type="submission" date="2025-05" db="UniProtKB">
        <authorList>
            <consortium name="EnsemblMetazoa"/>
        </authorList>
    </citation>
    <scope>IDENTIFICATION</scope>
    <source>
        <strain evidence="11">Foshan</strain>
    </source>
</reference>
<dbReference type="Pfam" id="PF00665">
    <property type="entry name" value="rve"/>
    <property type="match status" value="1"/>
</dbReference>
<dbReference type="InterPro" id="IPR036397">
    <property type="entry name" value="RNaseH_sf"/>
</dbReference>
<dbReference type="Gene3D" id="3.30.70.270">
    <property type="match status" value="2"/>
</dbReference>
<dbReference type="GeneID" id="115259248"/>
<dbReference type="PANTHER" id="PTHR37984">
    <property type="entry name" value="PROTEIN CBG26694"/>
    <property type="match status" value="1"/>
</dbReference>
<evidence type="ECO:0000259" key="9">
    <source>
        <dbReference type="PROSITE" id="PS50878"/>
    </source>
</evidence>
<evidence type="ECO:0000256" key="1">
    <source>
        <dbReference type="ARBA" id="ARBA00012493"/>
    </source>
</evidence>
<evidence type="ECO:0000256" key="8">
    <source>
        <dbReference type="SAM" id="MobiDB-lite"/>
    </source>
</evidence>
<dbReference type="Gene3D" id="3.10.10.10">
    <property type="entry name" value="HIV Type 1 Reverse Transcriptase, subunit A, domain 1"/>
    <property type="match status" value="1"/>
</dbReference>
<sequence>MFDSTIEIPNGDHQARCDARFYVVRDGNQPLLGKDTAKELDVLRLGVPSDRNQIAQIVVKSTFPKMKGLKLHIPIDKSVTPVVQHARRPPIALLSRIEEKLDQLEATDIIEKVDQYSDWVSPLVVIVKDSGELRICVDMRVANRAIKREHHLMPTIEDFLPRFKSAKYFSRLDIKDAFHQIELDESSRCITTFITHRGMYRYKRLMFGVSCAPEMFQKIIEQLLADCENCVNFIDDIFVFGVDEEDHDRCLRKVLDVLRKHDVLLNARKCVFKVTELDFLGHHVSREGIRPAESKVEALQSFRPPRDAEELRSFLGLATYVSRFLPDFATVSAPLRGLTHSGTPFVWNEDQETAFQKLKNMIADVKHLKFFNNNLRTRVIADASPVALGAVLVQFPHKFNDTDPYIICYASKSLTATEQRYCQTEKEALALVWAVERFSIYLLGRVFELETDHKPLEMLFKPSSRPCPRIERWVLRLQSFTFSVKYRKGSTNIADPFSRLTEHRPVDDEDMEQDEKFLILAILESSAIDVSEIEEATINDAEMILVRDALRSGSWYRPETKSYEPFQNELGLVGEIVVRNNKMVIPQGLRRRFMELAHEGHPGESAMKRRMRDRVWWPGMDKEIARWVATCEGCRLVGLPQKPEPMHRRPLPSEPWIDVAIDFLGPLPSGDYLLVIVDYYSRYKEVEIMTKITGKETVNRLHSIFRRLGFPRTITLDNAKQFLSSEVSDYCKTNGISLNFTIPYWPQQNGEVERQNRSLLKRLQISSALKRDWQKDLNEYLIMYYSTPHSVTGKTPTQLLIGRTIRTKIPFLRDVETNPSTEEFQDRDWSSKYHSQQRENEKRHAKESNLKEGDRVVMQNLTPGNKLATTYDPAECTVISKARTRVTVQNQQTGRTYQRSSAHLKKILDREEQLQPSTHSSSSQDFQEDHDVSEGVGRQDQPTTFEEPKRLGQDKEQPGPSERPKRMSRRPTKFDDYVVDDESSDP</sequence>
<feature type="region of interest" description="Disordered" evidence="8">
    <location>
        <begin position="911"/>
        <end position="986"/>
    </location>
</feature>
<dbReference type="InterPro" id="IPR041588">
    <property type="entry name" value="Integrase_H2C2"/>
</dbReference>
<dbReference type="EnsemblMetazoa" id="AALFPA23_022612.R33553">
    <property type="protein sequence ID" value="AALFPA23_022612.P33553"/>
    <property type="gene ID" value="AALFPA23_022612"/>
</dbReference>
<evidence type="ECO:0000256" key="3">
    <source>
        <dbReference type="ARBA" id="ARBA00022695"/>
    </source>
</evidence>
<evidence type="ECO:0000256" key="6">
    <source>
        <dbReference type="ARBA" id="ARBA00022801"/>
    </source>
</evidence>
<evidence type="ECO:0000256" key="7">
    <source>
        <dbReference type="ARBA" id="ARBA00022918"/>
    </source>
</evidence>
<feature type="compositionally biased region" description="Acidic residues" evidence="8">
    <location>
        <begin position="977"/>
        <end position="986"/>
    </location>
</feature>
<dbReference type="InterPro" id="IPR000477">
    <property type="entry name" value="RT_dom"/>
</dbReference>
<dbReference type="InterPro" id="IPR041373">
    <property type="entry name" value="RT_RNaseH"/>
</dbReference>
<dbReference type="PROSITE" id="PS50878">
    <property type="entry name" value="RT_POL"/>
    <property type="match status" value="1"/>
</dbReference>
<reference evidence="12" key="1">
    <citation type="journal article" date="2015" name="Proc. Natl. Acad. Sci. U.S.A.">
        <title>Genome sequence of the Asian Tiger mosquito, Aedes albopictus, reveals insights into its biology, genetics, and evolution.</title>
        <authorList>
            <person name="Chen X.G."/>
            <person name="Jiang X."/>
            <person name="Gu J."/>
            <person name="Xu M."/>
            <person name="Wu Y."/>
            <person name="Deng Y."/>
            <person name="Zhang C."/>
            <person name="Bonizzoni M."/>
            <person name="Dermauw W."/>
            <person name="Vontas J."/>
            <person name="Armbruster P."/>
            <person name="Huang X."/>
            <person name="Yang Y."/>
            <person name="Zhang H."/>
            <person name="He W."/>
            <person name="Peng H."/>
            <person name="Liu Y."/>
            <person name="Wu K."/>
            <person name="Chen J."/>
            <person name="Lirakis M."/>
            <person name="Topalis P."/>
            <person name="Van Leeuwen T."/>
            <person name="Hall A.B."/>
            <person name="Jiang X."/>
            <person name="Thorpe C."/>
            <person name="Mueller R.L."/>
            <person name="Sun C."/>
            <person name="Waterhouse R.M."/>
            <person name="Yan G."/>
            <person name="Tu Z.J."/>
            <person name="Fang X."/>
            <person name="James A.A."/>
        </authorList>
    </citation>
    <scope>NUCLEOTIDE SEQUENCE [LARGE SCALE GENOMIC DNA]</scope>
    <source>
        <strain evidence="12">Foshan</strain>
    </source>
</reference>
<keyword evidence="3" id="KW-0548">Nucleotidyltransferase</keyword>
<protein>
    <recommendedName>
        <fullName evidence="1">RNA-directed DNA polymerase</fullName>
        <ecNumber evidence="1">2.7.7.49</ecNumber>
    </recommendedName>
</protein>
<dbReference type="RefSeq" id="XP_062715085.1">
    <property type="nucleotide sequence ID" value="XM_062859101.1"/>
</dbReference>
<name>A0ABM1ZXR4_AEDAL</name>
<dbReference type="InterPro" id="IPR001584">
    <property type="entry name" value="Integrase_cat-core"/>
</dbReference>
<dbReference type="EC" id="2.7.7.49" evidence="1"/>
<keyword evidence="7" id="KW-0695">RNA-directed DNA polymerase</keyword>
<evidence type="ECO:0000256" key="2">
    <source>
        <dbReference type="ARBA" id="ARBA00022679"/>
    </source>
</evidence>
<dbReference type="InterPro" id="IPR043128">
    <property type="entry name" value="Rev_trsase/Diguanyl_cyclase"/>
</dbReference>
<dbReference type="Pfam" id="PF00078">
    <property type="entry name" value="RVT_1"/>
    <property type="match status" value="1"/>
</dbReference>
<dbReference type="PANTHER" id="PTHR37984:SF11">
    <property type="entry name" value="INTEGRASE CATALYTIC DOMAIN-CONTAINING PROTEIN"/>
    <property type="match status" value="1"/>
</dbReference>
<feature type="domain" description="Reverse transcriptase" evidence="9">
    <location>
        <begin position="107"/>
        <end position="284"/>
    </location>
</feature>
<dbReference type="InterPro" id="IPR043502">
    <property type="entry name" value="DNA/RNA_pol_sf"/>
</dbReference>